<dbReference type="PROSITE" id="PS00211">
    <property type="entry name" value="ABC_TRANSPORTER_1"/>
    <property type="match status" value="1"/>
</dbReference>
<name>A0ABC8S3B1_9AQUA</name>
<evidence type="ECO:0000256" key="3">
    <source>
        <dbReference type="ARBA" id="ARBA00012191"/>
    </source>
</evidence>
<feature type="transmembrane region" description="Helical" evidence="13">
    <location>
        <begin position="515"/>
        <end position="542"/>
    </location>
</feature>
<keyword evidence="17" id="KW-1185">Reference proteome</keyword>
<dbReference type="CDD" id="cd03250">
    <property type="entry name" value="ABCC_MRP_domain1"/>
    <property type="match status" value="1"/>
</dbReference>
<keyword evidence="7" id="KW-0547">Nucleotide-binding</keyword>
<dbReference type="FunFam" id="3.40.50.300:FF:000169">
    <property type="entry name" value="ABC transporter C family member 3"/>
    <property type="match status" value="1"/>
</dbReference>
<evidence type="ECO:0000256" key="5">
    <source>
        <dbReference type="ARBA" id="ARBA00022692"/>
    </source>
</evidence>
<dbReference type="Gene3D" id="1.20.1560.10">
    <property type="entry name" value="ABC transporter type 1, transmembrane domain"/>
    <property type="match status" value="2"/>
</dbReference>
<dbReference type="InterPro" id="IPR003439">
    <property type="entry name" value="ABC_transporter-like_ATP-bd"/>
</dbReference>
<evidence type="ECO:0000256" key="6">
    <source>
        <dbReference type="ARBA" id="ARBA00022737"/>
    </source>
</evidence>
<dbReference type="EMBL" id="CAUOFW020002125">
    <property type="protein sequence ID" value="CAK9151367.1"/>
    <property type="molecule type" value="Genomic_DNA"/>
</dbReference>
<keyword evidence="6" id="KW-0677">Repeat</keyword>
<evidence type="ECO:0000313" key="16">
    <source>
        <dbReference type="EMBL" id="CAK9151367.1"/>
    </source>
</evidence>
<dbReference type="FunFam" id="3.40.50.300:FF:000508">
    <property type="entry name" value="ABC transporter C family member 5"/>
    <property type="match status" value="1"/>
</dbReference>
<evidence type="ECO:0000256" key="13">
    <source>
        <dbReference type="SAM" id="Phobius"/>
    </source>
</evidence>
<evidence type="ECO:0000259" key="14">
    <source>
        <dbReference type="PROSITE" id="PS50893"/>
    </source>
</evidence>
<dbReference type="InterPro" id="IPR044726">
    <property type="entry name" value="ABCC_6TM_D2"/>
</dbReference>
<dbReference type="InterPro" id="IPR017871">
    <property type="entry name" value="ABC_transporter-like_CS"/>
</dbReference>
<dbReference type="EC" id="7.6.2.2" evidence="3"/>
<dbReference type="PROSITE" id="PS50893">
    <property type="entry name" value="ABC_TRANSPORTER_2"/>
    <property type="match status" value="2"/>
</dbReference>
<dbReference type="SMART" id="SM00382">
    <property type="entry name" value="AAA"/>
    <property type="match status" value="2"/>
</dbReference>
<dbReference type="PANTHER" id="PTHR24223:SF181">
    <property type="entry name" value="ABC TRANSPORTER C FAMILY MEMBER 3"/>
    <property type="match status" value="1"/>
</dbReference>
<feature type="transmembrane region" description="Helical" evidence="13">
    <location>
        <begin position="75"/>
        <end position="97"/>
    </location>
</feature>
<dbReference type="FunFam" id="1.20.1560.10:FF:000002">
    <property type="entry name" value="ABC transporter C family member 5"/>
    <property type="match status" value="1"/>
</dbReference>
<dbReference type="SUPFAM" id="SSF52540">
    <property type="entry name" value="P-loop containing nucleoside triphosphate hydrolases"/>
    <property type="match status" value="2"/>
</dbReference>
<evidence type="ECO:0000256" key="7">
    <source>
        <dbReference type="ARBA" id="ARBA00022741"/>
    </source>
</evidence>
<comment type="subcellular location">
    <subcellularLocation>
        <location evidence="1">Membrane</location>
        <topology evidence="1">Multi-pass membrane protein</topology>
    </subcellularLocation>
</comment>
<protein>
    <recommendedName>
        <fullName evidence="3">ABC-type xenobiotic transporter</fullName>
        <ecNumber evidence="3">7.6.2.2</ecNumber>
    </recommendedName>
</protein>
<keyword evidence="9" id="KW-1278">Translocase</keyword>
<reference evidence="16 17" key="1">
    <citation type="submission" date="2024-02" db="EMBL/GenBank/DDBJ databases">
        <authorList>
            <person name="Vignale AGUSTIN F."/>
            <person name="Sosa J E."/>
            <person name="Modenutti C."/>
        </authorList>
    </citation>
    <scope>NUCLEOTIDE SEQUENCE [LARGE SCALE GENOMIC DNA]</scope>
</reference>
<feature type="domain" description="ABC transmembrane type-1" evidence="15">
    <location>
        <begin position="1"/>
        <end position="130"/>
    </location>
</feature>
<feature type="domain" description="ABC transporter" evidence="14">
    <location>
        <begin position="164"/>
        <end position="387"/>
    </location>
</feature>
<comment type="similarity">
    <text evidence="2">Belongs to the ABC transporter superfamily. ABCC family. Conjugate transporter (TC 3.A.1.208) subfamily.</text>
</comment>
<dbReference type="Proteomes" id="UP001642360">
    <property type="component" value="Unassembled WGS sequence"/>
</dbReference>
<dbReference type="Gene3D" id="3.40.50.300">
    <property type="entry name" value="P-loop containing nucleotide triphosphate hydrolases"/>
    <property type="match status" value="2"/>
</dbReference>
<keyword evidence="8" id="KW-0067">ATP-binding</keyword>
<dbReference type="InterPro" id="IPR011527">
    <property type="entry name" value="ABC1_TM_dom"/>
</dbReference>
<dbReference type="PROSITE" id="PS50929">
    <property type="entry name" value="ABC_TM1F"/>
    <property type="match status" value="2"/>
</dbReference>
<organism evidence="16 17">
    <name type="scientific">Ilex paraguariensis</name>
    <name type="common">yerba mate</name>
    <dbReference type="NCBI Taxonomy" id="185542"/>
    <lineage>
        <taxon>Eukaryota</taxon>
        <taxon>Viridiplantae</taxon>
        <taxon>Streptophyta</taxon>
        <taxon>Embryophyta</taxon>
        <taxon>Tracheophyta</taxon>
        <taxon>Spermatophyta</taxon>
        <taxon>Magnoliopsida</taxon>
        <taxon>eudicotyledons</taxon>
        <taxon>Gunneridae</taxon>
        <taxon>Pentapetalae</taxon>
        <taxon>asterids</taxon>
        <taxon>campanulids</taxon>
        <taxon>Aquifoliales</taxon>
        <taxon>Aquifoliaceae</taxon>
        <taxon>Ilex</taxon>
    </lineage>
</organism>
<evidence type="ECO:0000256" key="11">
    <source>
        <dbReference type="ARBA" id="ARBA00023136"/>
    </source>
</evidence>
<dbReference type="InterPro" id="IPR050173">
    <property type="entry name" value="ABC_transporter_C-like"/>
</dbReference>
<feature type="domain" description="ABC transporter" evidence="14">
    <location>
        <begin position="796"/>
        <end position="1028"/>
    </location>
</feature>
<dbReference type="GO" id="GO:0005524">
    <property type="term" value="F:ATP binding"/>
    <property type="evidence" value="ECO:0007669"/>
    <property type="project" value="UniProtKB-KW"/>
</dbReference>
<evidence type="ECO:0000256" key="2">
    <source>
        <dbReference type="ARBA" id="ARBA00009726"/>
    </source>
</evidence>
<keyword evidence="10 13" id="KW-1133">Transmembrane helix</keyword>
<dbReference type="InterPro" id="IPR027417">
    <property type="entry name" value="P-loop_NTPase"/>
</dbReference>
<dbReference type="GO" id="GO:0008559">
    <property type="term" value="F:ABC-type xenobiotic transporter activity"/>
    <property type="evidence" value="ECO:0007669"/>
    <property type="project" value="UniProtKB-EC"/>
</dbReference>
<evidence type="ECO:0000313" key="17">
    <source>
        <dbReference type="Proteomes" id="UP001642360"/>
    </source>
</evidence>
<dbReference type="CDD" id="cd03244">
    <property type="entry name" value="ABCC_MRP_domain2"/>
    <property type="match status" value="1"/>
</dbReference>
<feature type="transmembrane region" description="Helical" evidence="13">
    <location>
        <begin position="733"/>
        <end position="753"/>
    </location>
</feature>
<feature type="domain" description="ABC transmembrane type-1" evidence="15">
    <location>
        <begin position="477"/>
        <end position="757"/>
    </location>
</feature>
<evidence type="ECO:0000256" key="12">
    <source>
        <dbReference type="ARBA" id="ARBA00034018"/>
    </source>
</evidence>
<dbReference type="Pfam" id="PF00664">
    <property type="entry name" value="ABC_membrane"/>
    <property type="match status" value="2"/>
</dbReference>
<comment type="caution">
    <text evidence="16">The sequence shown here is derived from an EMBL/GenBank/DDBJ whole genome shotgun (WGS) entry which is preliminary data.</text>
</comment>
<sequence>MLANVPPGGLQKKIQNKLMECKDRRMKATLEILRNMRILKLQGWEMKFLSKIIELRNIETGWLRRFMYTSVMTSFVSSGAPIFVPVITFGACMLMGIPLESGKILSALATFRILQEPIYHLPDTISMIAQTKVSLDRIASFLRLDDLQPDVTEKLPRDNSETTIEIVDGNFSWHKSSTSPTLKDINMRVSHGMRVAVCGTVASGKSSFLSCILGEMLKISGNVKLGGTMAYVAQSPWIQSGTIEENVLFGKEMDRQRYERILEACTLKTDLENLSCGDQTIIGERGINLSGGQKQRIQIARALYQNADIYLLDDPFSAVDAHTGTHLFKKCLLGLLRSKTVIYVTHQVEFLTAADLILVMKEGSISQAGKYNDILNSGSGFMDLVGAHQEALSALDSIEVGTISKKIDIVEEDNSMQCVRKVVQKTSPKDAPNGKPDDILGPKRQIVQEEEREKGGVGFSVYWKYITMAYGGALVPLILLAQVLFQLLQIGSNYWMAWATPVSKSVGPPVDGYTLIIVFMALAIGSSFCILIRALLLLTAGYKTATLLFNKMHSRIFHAPMSFFDATPSGRILNRASTDQSLVDLKIPNQIGTFAFSIIQLLGIIAVMSLVAWEVFIVFIPVIAVCICLQKYYIPSAQELARLTGVCRAPIIQHVAETISGSTTIRSFDQVTRFRKTCMRLIDKYSHPQFYNAAAMEWLCFRLDMLSAITFAFSLVFLISIPDGTIDPTVAGLAVTYGLNLNIIEAWVIWYLCNIQNKIISVERILQYISIPSEPPLVIESNRPDLHWPSHGEIAIHDLQVRYAPNLPLVLRGLTCTFPGGKKTGIVGRTGSGKSTLIQTLFRIVEPTSGQILIDHIDISTIGLHDLRSRLSIIPQDPTMFEGTIRSNLDPLEEYRDEEIWEALDKCQFGDEVRKKTGKLDSPVTENGENWSMGQRQLVCLGRVLLKKSKVLVLDEATASVDTATDNLIQQTLRQNFSDSTIITIAHRITSVLYSDMVLLLNHGLIEEYDHPTKLLENEFSSFSMLVREYSMRSNSSLGTS</sequence>
<evidence type="ECO:0000256" key="8">
    <source>
        <dbReference type="ARBA" id="ARBA00022840"/>
    </source>
</evidence>
<feature type="transmembrane region" description="Helical" evidence="13">
    <location>
        <begin position="699"/>
        <end position="721"/>
    </location>
</feature>
<gene>
    <name evidence="16" type="ORF">ILEXP_LOCUS19526</name>
</gene>
<evidence type="ECO:0000259" key="15">
    <source>
        <dbReference type="PROSITE" id="PS50929"/>
    </source>
</evidence>
<keyword evidence="4" id="KW-0813">Transport</keyword>
<dbReference type="CDD" id="cd18580">
    <property type="entry name" value="ABC_6TM_ABCC_D2"/>
    <property type="match status" value="1"/>
</dbReference>
<dbReference type="Pfam" id="PF00005">
    <property type="entry name" value="ABC_tran"/>
    <property type="match status" value="2"/>
</dbReference>
<evidence type="ECO:0000256" key="9">
    <source>
        <dbReference type="ARBA" id="ARBA00022967"/>
    </source>
</evidence>
<dbReference type="InterPro" id="IPR036640">
    <property type="entry name" value="ABC1_TM_sf"/>
</dbReference>
<proteinExistence type="inferred from homology"/>
<accession>A0ABC8S3B1</accession>
<evidence type="ECO:0000256" key="10">
    <source>
        <dbReference type="ARBA" id="ARBA00022989"/>
    </source>
</evidence>
<evidence type="ECO:0000256" key="4">
    <source>
        <dbReference type="ARBA" id="ARBA00022448"/>
    </source>
</evidence>
<dbReference type="InterPro" id="IPR003593">
    <property type="entry name" value="AAA+_ATPase"/>
</dbReference>
<evidence type="ECO:0000256" key="1">
    <source>
        <dbReference type="ARBA" id="ARBA00004141"/>
    </source>
</evidence>
<dbReference type="AlphaFoldDB" id="A0ABC8S3B1"/>
<keyword evidence="5 13" id="KW-0812">Transmembrane</keyword>
<feature type="transmembrane region" description="Helical" evidence="13">
    <location>
        <begin position="473"/>
        <end position="495"/>
    </location>
</feature>
<keyword evidence="11 13" id="KW-0472">Membrane</keyword>
<dbReference type="GO" id="GO:0016020">
    <property type="term" value="C:membrane"/>
    <property type="evidence" value="ECO:0007669"/>
    <property type="project" value="UniProtKB-SubCell"/>
</dbReference>
<dbReference type="PANTHER" id="PTHR24223">
    <property type="entry name" value="ATP-BINDING CASSETTE SUB-FAMILY C"/>
    <property type="match status" value="1"/>
</dbReference>
<comment type="catalytic activity">
    <reaction evidence="12">
        <text>ATP + H2O + xenobioticSide 1 = ADP + phosphate + xenobioticSide 2.</text>
        <dbReference type="EC" id="7.6.2.2"/>
    </reaction>
</comment>
<dbReference type="SUPFAM" id="SSF90123">
    <property type="entry name" value="ABC transporter transmembrane region"/>
    <property type="match status" value="2"/>
</dbReference>